<keyword evidence="2" id="KW-1185">Reference proteome</keyword>
<dbReference type="EMBL" id="RCHU02000011">
    <property type="protein sequence ID" value="KAL3575915.1"/>
    <property type="molecule type" value="Genomic_DNA"/>
</dbReference>
<dbReference type="Proteomes" id="UP000309997">
    <property type="component" value="Unassembled WGS sequence"/>
</dbReference>
<sequence length="519" mass="57914">MEAKSLTRKTKRKKLKAEKGTDSGEKSFGNLPDALLEHILSFVSTAAAVRTSILSKKWLHLWKSTPNLTFFGLKSPKRKLFMDFVDRVLALRGPSNIEKFYLSCKVKDDPSRVGTWISAAVNRNVKDLYLELCDFEASFNLPHCLFNCETLTELEINMPYILKLPSSISLSCLKILNLYEVTFTDDHSTQQLFSLPNLVELELHECNWMNLMAVSISAPKLQSLDIYEPCQSSPASLGGCHVRIFRTDLTHFTIIGTLSNDYCLYESSVVETCISIFSAADKPRQTAYRASKLLEGISSAQSLCLTTNVVDVLDDAPELLAFPLEFTNLTSLMFESEESNLHSDGFWHIIYNSPHLVALQLYGVSMPKVPSNCREDWTLDPSPPCFLSCLKFIQVASFRGDEKELDAVGFLLKNATALESMDIIYSGSAHRDEGIPPTPPSLMASPSDPTNPEAAAAIRRKKNGPPIKFLVPLVYAPVLPLIRLTLRKNPVVRDRLFTAVLVGAFAHGFYLVHIIVLMP</sequence>
<proteinExistence type="predicted"/>
<protein>
    <submittedName>
        <fullName evidence="1">Uncharacterized protein</fullName>
    </submittedName>
</protein>
<accession>A0ACC4BBF6</accession>
<name>A0ACC4BBF6_POPAL</name>
<organism evidence="1 2">
    <name type="scientific">Populus alba</name>
    <name type="common">White poplar</name>
    <dbReference type="NCBI Taxonomy" id="43335"/>
    <lineage>
        <taxon>Eukaryota</taxon>
        <taxon>Viridiplantae</taxon>
        <taxon>Streptophyta</taxon>
        <taxon>Embryophyta</taxon>
        <taxon>Tracheophyta</taxon>
        <taxon>Spermatophyta</taxon>
        <taxon>Magnoliopsida</taxon>
        <taxon>eudicotyledons</taxon>
        <taxon>Gunneridae</taxon>
        <taxon>Pentapetalae</taxon>
        <taxon>rosids</taxon>
        <taxon>fabids</taxon>
        <taxon>Malpighiales</taxon>
        <taxon>Salicaceae</taxon>
        <taxon>Saliceae</taxon>
        <taxon>Populus</taxon>
    </lineage>
</organism>
<comment type="caution">
    <text evidence="1">The sequence shown here is derived from an EMBL/GenBank/DDBJ whole genome shotgun (WGS) entry which is preliminary data.</text>
</comment>
<evidence type="ECO:0000313" key="1">
    <source>
        <dbReference type="EMBL" id="KAL3575915.1"/>
    </source>
</evidence>
<gene>
    <name evidence="1" type="ORF">D5086_021198</name>
</gene>
<reference evidence="1 2" key="1">
    <citation type="journal article" date="2024" name="Plant Biotechnol. J.">
        <title>Genome and CRISPR/Cas9 system of a widespread forest tree (Populus alba) in the world.</title>
        <authorList>
            <person name="Liu Y.J."/>
            <person name="Jiang P.F."/>
            <person name="Han X.M."/>
            <person name="Li X.Y."/>
            <person name="Wang H.M."/>
            <person name="Wang Y.J."/>
            <person name="Wang X.X."/>
            <person name="Zeng Q.Y."/>
        </authorList>
    </citation>
    <scope>NUCLEOTIDE SEQUENCE [LARGE SCALE GENOMIC DNA]</scope>
    <source>
        <strain evidence="2">cv. PAL-ZL1</strain>
    </source>
</reference>
<evidence type="ECO:0000313" key="2">
    <source>
        <dbReference type="Proteomes" id="UP000309997"/>
    </source>
</evidence>